<organism evidence="3 4">
    <name type="scientific">Roseateles subflavus</name>
    <dbReference type="NCBI Taxonomy" id="3053353"/>
    <lineage>
        <taxon>Bacteria</taxon>
        <taxon>Pseudomonadati</taxon>
        <taxon>Pseudomonadota</taxon>
        <taxon>Betaproteobacteria</taxon>
        <taxon>Burkholderiales</taxon>
        <taxon>Sphaerotilaceae</taxon>
        <taxon>Roseateles</taxon>
    </lineage>
</organism>
<gene>
    <name evidence="3" type="ORF">QRD43_14060</name>
</gene>
<proteinExistence type="predicted"/>
<reference evidence="3 4" key="1">
    <citation type="submission" date="2023-06" db="EMBL/GenBank/DDBJ databases">
        <title>Pelomonas sp. APW6 16S ribosomal RNA gene genome sequencing and assembly.</title>
        <authorList>
            <person name="Woo H."/>
        </authorList>
    </citation>
    <scope>NUCLEOTIDE SEQUENCE [LARGE SCALE GENOMIC DNA]</scope>
    <source>
        <strain evidence="3 4">APW6</strain>
    </source>
</reference>
<dbReference type="Proteomes" id="UP001238603">
    <property type="component" value="Unassembled WGS sequence"/>
</dbReference>
<keyword evidence="1" id="KW-0472">Membrane</keyword>
<dbReference type="EMBL" id="JASVDS010000003">
    <property type="protein sequence ID" value="MDL5033035.1"/>
    <property type="molecule type" value="Genomic_DNA"/>
</dbReference>
<keyword evidence="4" id="KW-1185">Reference proteome</keyword>
<comment type="caution">
    <text evidence="3">The sequence shown here is derived from an EMBL/GenBank/DDBJ whole genome shotgun (WGS) entry which is preliminary data.</text>
</comment>
<dbReference type="Pfam" id="PF09413">
    <property type="entry name" value="DUF2007"/>
    <property type="match status" value="1"/>
</dbReference>
<dbReference type="SUPFAM" id="SSF54913">
    <property type="entry name" value="GlnB-like"/>
    <property type="match status" value="1"/>
</dbReference>
<dbReference type="RefSeq" id="WP_285983091.1">
    <property type="nucleotide sequence ID" value="NZ_JASVDS010000003.1"/>
</dbReference>
<dbReference type="InterPro" id="IPR018551">
    <property type="entry name" value="DUF2007"/>
</dbReference>
<dbReference type="InterPro" id="IPR011322">
    <property type="entry name" value="N-reg_PII-like_a/b"/>
</dbReference>
<feature type="transmembrane region" description="Helical" evidence="1">
    <location>
        <begin position="167"/>
        <end position="186"/>
    </location>
</feature>
<evidence type="ECO:0000256" key="1">
    <source>
        <dbReference type="SAM" id="Phobius"/>
    </source>
</evidence>
<feature type="transmembrane region" description="Helical" evidence="1">
    <location>
        <begin position="140"/>
        <end position="161"/>
    </location>
</feature>
<keyword evidence="1" id="KW-1133">Transmembrane helix</keyword>
<dbReference type="Gene3D" id="3.30.70.790">
    <property type="entry name" value="UreE, C-terminal domain"/>
    <property type="match status" value="1"/>
</dbReference>
<name>A0ABT7LJJ5_9BURK</name>
<feature type="transmembrane region" description="Helical" evidence="1">
    <location>
        <begin position="207"/>
        <end position="226"/>
    </location>
</feature>
<evidence type="ECO:0000313" key="4">
    <source>
        <dbReference type="Proteomes" id="UP001238603"/>
    </source>
</evidence>
<sequence>MNDAAAAGADDFVRVARCATPTEAHLLKGVLESAGLAPVVADAHVVQANAWMTQAVGGVRVMVPARQRETALEAIAAYEAGAYALSDEPAAAPRFSEQPWRLFSPDRAVVLSLALTPAFGAAVQIANAHRMGDRAHPVGLWAWFVVLLAASVAGVALIHAISPGPTVVFRASWGLLFITALWYFAYGKDQSSRLLGTFGPHYRKRSLAPAALLTGLGQLAIGWILSELA</sequence>
<evidence type="ECO:0000313" key="3">
    <source>
        <dbReference type="EMBL" id="MDL5033035.1"/>
    </source>
</evidence>
<accession>A0ABT7LJJ5</accession>
<protein>
    <submittedName>
        <fullName evidence="3">DUF2007 domain-containing protein</fullName>
    </submittedName>
</protein>
<evidence type="ECO:0000259" key="2">
    <source>
        <dbReference type="Pfam" id="PF09413"/>
    </source>
</evidence>
<feature type="domain" description="DUF2007" evidence="2">
    <location>
        <begin position="13"/>
        <end position="78"/>
    </location>
</feature>
<keyword evidence="1" id="KW-0812">Transmembrane</keyword>